<gene>
    <name evidence="1" type="ORF">EDC14_10565</name>
</gene>
<dbReference type="AlphaFoldDB" id="A0A4R1QR14"/>
<dbReference type="Proteomes" id="UP000295008">
    <property type="component" value="Unassembled WGS sequence"/>
</dbReference>
<keyword evidence="2" id="KW-1185">Reference proteome</keyword>
<dbReference type="EMBL" id="SLUN01000056">
    <property type="protein sequence ID" value="TCL55353.1"/>
    <property type="molecule type" value="Genomic_DNA"/>
</dbReference>
<dbReference type="RefSeq" id="WP_132017682.1">
    <property type="nucleotide sequence ID" value="NZ_SLUN01000056.1"/>
</dbReference>
<evidence type="ECO:0000313" key="1">
    <source>
        <dbReference type="EMBL" id="TCL55353.1"/>
    </source>
</evidence>
<proteinExistence type="predicted"/>
<evidence type="ECO:0000313" key="2">
    <source>
        <dbReference type="Proteomes" id="UP000295008"/>
    </source>
</evidence>
<organism evidence="1 2">
    <name type="scientific">Hydrogenispora ethanolica</name>
    <dbReference type="NCBI Taxonomy" id="1082276"/>
    <lineage>
        <taxon>Bacteria</taxon>
        <taxon>Bacillati</taxon>
        <taxon>Bacillota</taxon>
        <taxon>Hydrogenispora</taxon>
    </lineage>
</organism>
<accession>A0A4R1QR14</accession>
<comment type="caution">
    <text evidence="1">The sequence shown here is derived from an EMBL/GenBank/DDBJ whole genome shotgun (WGS) entry which is preliminary data.</text>
</comment>
<dbReference type="OrthoDB" id="2086244at2"/>
<name>A0A4R1QR14_HYDET</name>
<sequence>MSRLLRRKIPALFSLLFMIGLLWPVPAAGADTLYEVTYAGKIGAAAVRMQLQLKGGAVAGSTLYNRVRGPYRLQGSLDRLRRIHLQEYDRHGRLVGVFQGRLPSLLQFYGTWSGPEGLRRLGFNLTAAPPPPAPGQKPFRAGIWSRIGVAPYEPATLIIAASTPQGFRFTLTAFSGSHTGVVTGIAKLNGNVAIWTDPRRGCRLQLAMVQDLLSITAFGNCSDTAGAGVFFDGDYHEGVWNEPLPTLVDLGVLDTPAQDSSFRELVGRFYDLFVETFHLLSPAEDLDGLGAKVMVGWVRGLNGSDEAIVMAGPDGSFSAAVLDGERIRYFSDMPGFQERPPRTVAQWCGRFPEKKLVRMNERAF</sequence>
<protein>
    <submittedName>
        <fullName evidence="1">Uncharacterized protein</fullName>
    </submittedName>
</protein>
<reference evidence="1 2" key="1">
    <citation type="submission" date="2019-03" db="EMBL/GenBank/DDBJ databases">
        <title>Genomic Encyclopedia of Type Strains, Phase IV (KMG-IV): sequencing the most valuable type-strain genomes for metagenomic binning, comparative biology and taxonomic classification.</title>
        <authorList>
            <person name="Goeker M."/>
        </authorList>
    </citation>
    <scope>NUCLEOTIDE SEQUENCE [LARGE SCALE GENOMIC DNA]</scope>
    <source>
        <strain evidence="1 2">LX-B</strain>
    </source>
</reference>